<evidence type="ECO:0000313" key="11">
    <source>
        <dbReference type="EMBL" id="PGH17364.1"/>
    </source>
</evidence>
<keyword evidence="2 8" id="KW-0812">Transmembrane</keyword>
<evidence type="ECO:0000256" key="5">
    <source>
        <dbReference type="ARBA" id="ARBA00022989"/>
    </source>
</evidence>
<dbReference type="InterPro" id="IPR019388">
    <property type="entry name" value="FIT"/>
</dbReference>
<comment type="similarity">
    <text evidence="8">Belongs to the FIT family. Fungal FIT2B/SCS3 subfamily.</text>
</comment>
<evidence type="ECO:0000256" key="8">
    <source>
        <dbReference type="HAMAP-Rule" id="MF_03231"/>
    </source>
</evidence>
<name>A0A2B7XZZ1_9EURO</name>
<dbReference type="GO" id="GO:0005789">
    <property type="term" value="C:endoplasmic reticulum membrane"/>
    <property type="evidence" value="ECO:0007669"/>
    <property type="project" value="UniProtKB-SubCell"/>
</dbReference>
<feature type="compositionally biased region" description="Polar residues" evidence="9">
    <location>
        <begin position="1"/>
        <end position="16"/>
    </location>
</feature>
<dbReference type="Pfam" id="PF10261">
    <property type="entry name" value="FIT"/>
    <property type="match status" value="1"/>
</dbReference>
<dbReference type="HAMAP" id="MF_03231">
    <property type="entry name" value="SCS3"/>
    <property type="match status" value="1"/>
</dbReference>
<dbReference type="GO" id="GO:0140042">
    <property type="term" value="P:lipid droplet formation"/>
    <property type="evidence" value="ECO:0007669"/>
    <property type="project" value="UniProtKB-UniRule"/>
</dbReference>
<dbReference type="GO" id="GO:0010945">
    <property type="term" value="F:coenzyme A diphosphatase activity"/>
    <property type="evidence" value="ECO:0007669"/>
    <property type="project" value="InterPro"/>
</dbReference>
<organism evidence="11 12">
    <name type="scientific">Helicocarpus griseus UAMH5409</name>
    <dbReference type="NCBI Taxonomy" id="1447875"/>
    <lineage>
        <taxon>Eukaryota</taxon>
        <taxon>Fungi</taxon>
        <taxon>Dikarya</taxon>
        <taxon>Ascomycota</taxon>
        <taxon>Pezizomycotina</taxon>
        <taxon>Eurotiomycetes</taxon>
        <taxon>Eurotiomycetidae</taxon>
        <taxon>Onygenales</taxon>
        <taxon>Ajellomycetaceae</taxon>
        <taxon>Helicocarpus</taxon>
    </lineage>
</organism>
<keyword evidence="6" id="KW-0443">Lipid metabolism</keyword>
<dbReference type="OrthoDB" id="5579088at2759"/>
<dbReference type="STRING" id="1447875.A0A2B7XZZ1"/>
<gene>
    <name evidence="8" type="primary">SCS3</name>
    <name evidence="8" type="synonym">FIT2B</name>
    <name evidence="11" type="ORF">AJ79_01248</name>
</gene>
<evidence type="ECO:0000256" key="9">
    <source>
        <dbReference type="SAM" id="MobiDB-lite"/>
    </source>
</evidence>
<dbReference type="PANTHER" id="PTHR23129:SF0">
    <property type="entry name" value="ACYL-COENZYME A DIPHOSPHATASE FITM2"/>
    <property type="match status" value="1"/>
</dbReference>
<dbReference type="AlphaFoldDB" id="A0A2B7XZZ1"/>
<keyword evidence="4 8" id="KW-0256">Endoplasmic reticulum</keyword>
<keyword evidence="8" id="KW-1208">Phospholipid metabolism</keyword>
<evidence type="ECO:0000256" key="10">
    <source>
        <dbReference type="SAM" id="Phobius"/>
    </source>
</evidence>
<comment type="catalytic activity">
    <reaction evidence="8">
        <text>hexadecanoyl-CoA + H2O = S-hexadecanoyl-4'-phosphopantetheine + adenosine 3',5'-bisphosphate + 2 H(+)</text>
        <dbReference type="Rhea" id="RHEA:50032"/>
        <dbReference type="ChEBI" id="CHEBI:15377"/>
        <dbReference type="ChEBI" id="CHEBI:15378"/>
        <dbReference type="ChEBI" id="CHEBI:57379"/>
        <dbReference type="ChEBI" id="CHEBI:58343"/>
        <dbReference type="ChEBI" id="CHEBI:132018"/>
    </reaction>
</comment>
<feature type="transmembrane region" description="Helical" evidence="10">
    <location>
        <begin position="255"/>
        <end position="275"/>
    </location>
</feature>
<comment type="catalytic activity">
    <reaction evidence="8">
        <text>an acyl-CoA + H2O = an acyl-4'-phosphopantetheine + adenosine 3',5'-bisphosphate + 2 H(+)</text>
        <dbReference type="Rhea" id="RHEA:50044"/>
        <dbReference type="ChEBI" id="CHEBI:15377"/>
        <dbReference type="ChEBI" id="CHEBI:15378"/>
        <dbReference type="ChEBI" id="CHEBI:58342"/>
        <dbReference type="ChEBI" id="CHEBI:58343"/>
        <dbReference type="ChEBI" id="CHEBI:132023"/>
    </reaction>
</comment>
<feature type="transmembrane region" description="Helical" evidence="10">
    <location>
        <begin position="131"/>
        <end position="150"/>
    </location>
</feature>
<evidence type="ECO:0000256" key="4">
    <source>
        <dbReference type="ARBA" id="ARBA00022824"/>
    </source>
</evidence>
<dbReference type="Proteomes" id="UP000223968">
    <property type="component" value="Unassembled WGS sequence"/>
</dbReference>
<sequence>MASTNAVPLNGSSRKPSTPGYMSSRPLFPQPPPLSLALYPLTLLLGSFYSLISPTARPPTDPSSSSSTVAPTSSTTPVNYFARKGNIFNVYFVKVGWAWTTLAFISLLISQPAFNNSTLSPNARLRRVGQALLRYVFVTVTWWLTTQWFFGPGIIDRSFIATGGRCEGSHSPALGNPISELGFIMTATACKASGGAWTGGHDVSGHVFMLVLASAFLILELQGASSAEEEMDDERKEKHQSAVEEGSYERWGRNFAISVAGLSWWMLLMTAMWFHTWLEKVTGLTIALSAVYIIYFLPRRLPSLRSVIGIPGR</sequence>
<protein>
    <recommendedName>
        <fullName evidence="8">Acyl-coenzyme A diphosphatase SCS3</fullName>
        <ecNumber evidence="8">3.6.1.-</ecNumber>
    </recommendedName>
    <alternativeName>
        <fullName evidence="8">FIT family protein SCS3</fullName>
    </alternativeName>
</protein>
<evidence type="ECO:0000256" key="3">
    <source>
        <dbReference type="ARBA" id="ARBA00022801"/>
    </source>
</evidence>
<evidence type="ECO:0000256" key="2">
    <source>
        <dbReference type="ARBA" id="ARBA00022692"/>
    </source>
</evidence>
<dbReference type="EC" id="3.6.1.-" evidence="8"/>
<evidence type="ECO:0000256" key="7">
    <source>
        <dbReference type="ARBA" id="ARBA00023136"/>
    </source>
</evidence>
<comment type="function">
    <text evidence="8">Fatty acyl-coenzyme A (CoA) diphosphatase that hydrolyzes fatty acyl-CoA to yield acyl-4'-phosphopantetheine and adenosine 3',5'-bisphosphate. Preferentially hydrolyzes unsaturated long-chain acyl-CoA substrates in the endoplasmic reticulum (ER) lumen. This catalytic activity is required for maintaining ER structure and for lipid droplets (LDs) biogenesis, which are lipid storage organelles involved in maintaining lipid and energy homeostasis. May directly bind to diacylglycerol (DAGs) and triacylglycerol, which is also important for LD biogenesis. May support directional budding of nacent LDs from the ER into the cytosol by reducing DAG levels at sites of LD formation. May play a role in the regulation of cell morphology and cytoskeletal organization. Involved in phospholipid biosynthesis.</text>
</comment>
<dbReference type="InterPro" id="IPR046400">
    <property type="entry name" value="SCS3"/>
</dbReference>
<evidence type="ECO:0000256" key="6">
    <source>
        <dbReference type="ARBA" id="ARBA00023098"/>
    </source>
</evidence>
<comment type="catalytic activity">
    <reaction evidence="8">
        <text>(9Z)-octadecenoyl-CoA + H2O = S-(9Z-octadecenoyl)-4'-phosphopantetheine + adenosine 3',5'-bisphosphate + 2 H(+)</text>
        <dbReference type="Rhea" id="RHEA:65564"/>
        <dbReference type="ChEBI" id="CHEBI:15377"/>
        <dbReference type="ChEBI" id="CHEBI:15378"/>
        <dbReference type="ChEBI" id="CHEBI:57387"/>
        <dbReference type="ChEBI" id="CHEBI:58343"/>
        <dbReference type="ChEBI" id="CHEBI:156553"/>
    </reaction>
</comment>
<feature type="active site" evidence="8">
    <location>
        <position position="275"/>
    </location>
</feature>
<keyword evidence="5 8" id="KW-1133">Transmembrane helix</keyword>
<keyword evidence="7 8" id="KW-0472">Membrane</keyword>
<dbReference type="EMBL" id="PDNB01000011">
    <property type="protein sequence ID" value="PGH17364.1"/>
    <property type="molecule type" value="Genomic_DNA"/>
</dbReference>
<reference evidence="11 12" key="1">
    <citation type="submission" date="2017-10" db="EMBL/GenBank/DDBJ databases">
        <title>Comparative genomics in systemic dimorphic fungi from Ajellomycetaceae.</title>
        <authorList>
            <person name="Munoz J.F."/>
            <person name="Mcewen J.G."/>
            <person name="Clay O.K."/>
            <person name="Cuomo C.A."/>
        </authorList>
    </citation>
    <scope>NUCLEOTIDE SEQUENCE [LARGE SCALE GENOMIC DNA]</scope>
    <source>
        <strain evidence="11 12">UAMH5409</strain>
    </source>
</reference>
<dbReference type="PANTHER" id="PTHR23129">
    <property type="entry name" value="ACYL-COENZYME A DIPHOSPHATASE FITM2"/>
    <property type="match status" value="1"/>
</dbReference>
<evidence type="ECO:0000256" key="1">
    <source>
        <dbReference type="ARBA" id="ARBA00004477"/>
    </source>
</evidence>
<comment type="catalytic activity">
    <reaction evidence="8">
        <text>(5Z,8Z,11Z,14Z)-eicosatetraenoyl-CoA + H2O = S-(5Z,8Z,11Z,14Z-eicosatetraenoyl)-4'-phosphopantetheine + adenosine 3',5'-bisphosphate + 2 H(+)</text>
        <dbReference type="Rhea" id="RHEA:65568"/>
        <dbReference type="ChEBI" id="CHEBI:15377"/>
        <dbReference type="ChEBI" id="CHEBI:15378"/>
        <dbReference type="ChEBI" id="CHEBI:57368"/>
        <dbReference type="ChEBI" id="CHEBI:58343"/>
        <dbReference type="ChEBI" id="CHEBI:156554"/>
    </reaction>
</comment>
<accession>A0A2B7XZZ1</accession>
<evidence type="ECO:0000313" key="12">
    <source>
        <dbReference type="Proteomes" id="UP000223968"/>
    </source>
</evidence>
<keyword evidence="12" id="KW-1185">Reference proteome</keyword>
<keyword evidence="3 8" id="KW-0378">Hydrolase</keyword>
<proteinExistence type="inferred from homology"/>
<feature type="transmembrane region" description="Helical" evidence="10">
    <location>
        <begin position="281"/>
        <end position="298"/>
    </location>
</feature>
<keyword evidence="8" id="KW-0594">Phospholipid biosynthesis</keyword>
<dbReference type="GO" id="GO:0008654">
    <property type="term" value="P:phospholipid biosynthetic process"/>
    <property type="evidence" value="ECO:0007669"/>
    <property type="project" value="UniProtKB-KW"/>
</dbReference>
<comment type="subcellular location">
    <subcellularLocation>
        <location evidence="1 8">Endoplasmic reticulum membrane</location>
        <topology evidence="1 8">Multi-pass membrane protein</topology>
    </subcellularLocation>
</comment>
<feature type="transmembrane region" description="Helical" evidence="10">
    <location>
        <begin position="91"/>
        <end position="110"/>
    </location>
</feature>
<feature type="region of interest" description="Disordered" evidence="9">
    <location>
        <begin position="1"/>
        <end position="24"/>
    </location>
</feature>
<feature type="active site" evidence="8">
    <location>
        <position position="206"/>
    </location>
</feature>
<comment type="caution">
    <text evidence="11">The sequence shown here is derived from an EMBL/GenBank/DDBJ whole genome shotgun (WGS) entry which is preliminary data.</text>
</comment>
<keyword evidence="8" id="KW-0444">Lipid biosynthesis</keyword>